<name>B7KIB5_GLOC7</name>
<sequence length="447" mass="48692">MNLTQTSLTGLFGVLALSLTFPAVAQEIPPVRIATFNTSLSPNLPNELIEALSITPDNPLYDTNPLTIQARQVAEIIQRIDPDIILLNEFNYNPENPTGAAVLFQQNFLSVGQNISGNPRGPANPINFNEFYVGPGKITDPFNTGIFSGYDLNTRNGGAITSPPPIGTPEYANDSWGFGFYPGQYGMVVYSKYPILEEQARTFGNFLWQDMPDNLLPTDWYSPEVAAQFPLSSKSHWDLPIDVDGTIIHILASHPTPPTFDDGQDDRNGRRNHDEIRLWADYITPGQGDYICDDLNNCGGLTPGSKFVIMGDQNADPNDGDSTDGAINQLLDNPLVNTSKTPSSLGGKEYSLNGSGNPNQNGNPAYDTAVFVGGLRVDYVLPSDNLKILDAQVFWPTENSPLASLNLASDHRAVYVDVVPEPLTLLGAGCAVSFGAFFKRKFSQKQK</sequence>
<keyword evidence="4" id="KW-0255">Endonuclease</keyword>
<dbReference type="OrthoDB" id="292013at2"/>
<proteinExistence type="predicted"/>
<feature type="region of interest" description="Disordered" evidence="1">
    <location>
        <begin position="337"/>
        <end position="361"/>
    </location>
</feature>
<dbReference type="NCBIfam" id="TIGR04155">
    <property type="entry name" value="cyano_PEP"/>
    <property type="match status" value="1"/>
</dbReference>
<evidence type="ECO:0000256" key="2">
    <source>
        <dbReference type="SAM" id="SignalP"/>
    </source>
</evidence>
<evidence type="ECO:0000313" key="4">
    <source>
        <dbReference type="EMBL" id="ACK73602.1"/>
    </source>
</evidence>
<keyword evidence="4" id="KW-0269">Exonuclease</keyword>
<dbReference type="GO" id="GO:0004527">
    <property type="term" value="F:exonuclease activity"/>
    <property type="evidence" value="ECO:0007669"/>
    <property type="project" value="UniProtKB-KW"/>
</dbReference>
<dbReference type="GO" id="GO:0004519">
    <property type="term" value="F:endonuclease activity"/>
    <property type="evidence" value="ECO:0007669"/>
    <property type="project" value="UniProtKB-KW"/>
</dbReference>
<evidence type="ECO:0000256" key="1">
    <source>
        <dbReference type="SAM" id="MobiDB-lite"/>
    </source>
</evidence>
<feature type="chain" id="PRO_5002859037" evidence="2">
    <location>
        <begin position="26"/>
        <end position="447"/>
    </location>
</feature>
<keyword evidence="4" id="KW-0540">Nuclease</keyword>
<evidence type="ECO:0000259" key="3">
    <source>
        <dbReference type="Pfam" id="PF03372"/>
    </source>
</evidence>
<dbReference type="Gene3D" id="3.60.10.10">
    <property type="entry name" value="Endonuclease/exonuclease/phosphatase"/>
    <property type="match status" value="1"/>
</dbReference>
<evidence type="ECO:0000313" key="5">
    <source>
        <dbReference type="Proteomes" id="UP000002384"/>
    </source>
</evidence>
<dbReference type="STRING" id="65393.PCC7424_5254"/>
<protein>
    <submittedName>
        <fullName evidence="4">Endonuclease/exonuclease/phosphatase</fullName>
    </submittedName>
</protein>
<dbReference type="InterPro" id="IPR005135">
    <property type="entry name" value="Endo/exonuclease/phosphatase"/>
</dbReference>
<accession>B7KIB5</accession>
<dbReference type="Pfam" id="PF03372">
    <property type="entry name" value="Exo_endo_phos"/>
    <property type="match status" value="1"/>
</dbReference>
<gene>
    <name evidence="4" type="ordered locus">PCC7424_5254</name>
</gene>
<feature type="signal peptide" evidence="2">
    <location>
        <begin position="1"/>
        <end position="25"/>
    </location>
</feature>
<dbReference type="eggNOG" id="COG4222">
    <property type="taxonomic scope" value="Bacteria"/>
</dbReference>
<dbReference type="InterPro" id="IPR026374">
    <property type="entry name" value="Cyano_PEP"/>
</dbReference>
<reference evidence="5" key="1">
    <citation type="journal article" date="2011" name="MBio">
        <title>Novel metabolic attributes of the genus Cyanothece, comprising a group of unicellular nitrogen-fixing Cyanobacteria.</title>
        <authorList>
            <person name="Bandyopadhyay A."/>
            <person name="Elvitigala T."/>
            <person name="Welsh E."/>
            <person name="Stockel J."/>
            <person name="Liberton M."/>
            <person name="Min H."/>
            <person name="Sherman L.A."/>
            <person name="Pakrasi H.B."/>
        </authorList>
    </citation>
    <scope>NUCLEOTIDE SEQUENCE [LARGE SCALE GENOMIC DNA]</scope>
    <source>
        <strain evidence="5">PCC 7424</strain>
    </source>
</reference>
<dbReference type="SUPFAM" id="SSF56219">
    <property type="entry name" value="DNase I-like"/>
    <property type="match status" value="1"/>
</dbReference>
<keyword evidence="5" id="KW-1185">Reference proteome</keyword>
<dbReference type="Proteomes" id="UP000002384">
    <property type="component" value="Chromosome"/>
</dbReference>
<dbReference type="EMBL" id="CP001291">
    <property type="protein sequence ID" value="ACK73602.1"/>
    <property type="molecule type" value="Genomic_DNA"/>
</dbReference>
<dbReference type="AlphaFoldDB" id="B7KIB5"/>
<keyword evidence="4" id="KW-0378">Hydrolase</keyword>
<organism evidence="4 5">
    <name type="scientific">Gloeothece citriformis (strain PCC 7424)</name>
    <name type="common">Cyanothece sp. (strain PCC 7424)</name>
    <dbReference type="NCBI Taxonomy" id="65393"/>
    <lineage>
        <taxon>Bacteria</taxon>
        <taxon>Bacillati</taxon>
        <taxon>Cyanobacteriota</taxon>
        <taxon>Cyanophyceae</taxon>
        <taxon>Oscillatoriophycideae</taxon>
        <taxon>Chroococcales</taxon>
        <taxon>Aphanothecaceae</taxon>
        <taxon>Gloeothece</taxon>
        <taxon>Gloeothece citriformis</taxon>
    </lineage>
</organism>
<dbReference type="KEGG" id="cyc:PCC7424_5254"/>
<dbReference type="HOGENOM" id="CLU_042670_1_0_3"/>
<feature type="domain" description="Endonuclease/exonuclease/phosphatase" evidence="3">
    <location>
        <begin position="64"/>
        <end position="411"/>
    </location>
</feature>
<keyword evidence="2" id="KW-0732">Signal</keyword>
<dbReference type="RefSeq" id="WP_015957180.1">
    <property type="nucleotide sequence ID" value="NC_011729.1"/>
</dbReference>
<dbReference type="InterPro" id="IPR036691">
    <property type="entry name" value="Endo/exonu/phosph_ase_sf"/>
</dbReference>